<evidence type="ECO:0000313" key="3">
    <source>
        <dbReference type="EMBL" id="KAI0299120.1"/>
    </source>
</evidence>
<feature type="transmembrane region" description="Helical" evidence="1">
    <location>
        <begin position="215"/>
        <end position="238"/>
    </location>
</feature>
<accession>A0AAD4M3L7</accession>
<comment type="caution">
    <text evidence="3">The sequence shown here is derived from an EMBL/GenBank/DDBJ whole genome shotgun (WGS) entry which is preliminary data.</text>
</comment>
<feature type="transmembrane region" description="Helical" evidence="1">
    <location>
        <begin position="93"/>
        <end position="116"/>
    </location>
</feature>
<evidence type="ECO:0000313" key="4">
    <source>
        <dbReference type="Proteomes" id="UP001203297"/>
    </source>
</evidence>
<feature type="transmembrane region" description="Helical" evidence="1">
    <location>
        <begin position="21"/>
        <end position="43"/>
    </location>
</feature>
<reference evidence="3" key="1">
    <citation type="journal article" date="2022" name="New Phytol.">
        <title>Evolutionary transition to the ectomycorrhizal habit in the genomes of a hyperdiverse lineage of mushroom-forming fungi.</title>
        <authorList>
            <person name="Looney B."/>
            <person name="Miyauchi S."/>
            <person name="Morin E."/>
            <person name="Drula E."/>
            <person name="Courty P.E."/>
            <person name="Kohler A."/>
            <person name="Kuo A."/>
            <person name="LaButti K."/>
            <person name="Pangilinan J."/>
            <person name="Lipzen A."/>
            <person name="Riley R."/>
            <person name="Andreopoulos W."/>
            <person name="He G."/>
            <person name="Johnson J."/>
            <person name="Nolan M."/>
            <person name="Tritt A."/>
            <person name="Barry K.W."/>
            <person name="Grigoriev I.V."/>
            <person name="Nagy L.G."/>
            <person name="Hibbett D."/>
            <person name="Henrissat B."/>
            <person name="Matheny P.B."/>
            <person name="Labbe J."/>
            <person name="Martin F.M."/>
        </authorList>
    </citation>
    <scope>NUCLEOTIDE SEQUENCE</scope>
    <source>
        <strain evidence="3">BPL690</strain>
    </source>
</reference>
<dbReference type="EMBL" id="WTXG01000024">
    <property type="protein sequence ID" value="KAI0299120.1"/>
    <property type="molecule type" value="Genomic_DNA"/>
</dbReference>
<evidence type="ECO:0000259" key="2">
    <source>
        <dbReference type="Pfam" id="PF20153"/>
    </source>
</evidence>
<keyword evidence="4" id="KW-1185">Reference proteome</keyword>
<proteinExistence type="predicted"/>
<keyword evidence="1" id="KW-0812">Transmembrane</keyword>
<sequence>MYLNLAKEEDEKMADSWKADADGILVFTGLFSAAVAALVAVSIQDLRPSSQDTSAFYLQNIYQLIASGNISQLPNIPSSLAIPPAFSPPKYAIWVNSLWFLSLVISITCGLLATLLQQWARRYVKGTQPRYSPHKRARIRAFFAEGVDSLHLPWAVEALPTMLHLSLFLFFAGLVIFLFNVHHTVFTVVSCWVGFCTGVYGCITLMPLFRNDSPYYAPLSSTTWYFVTGISFLLFRILPWPAYYCMGHDAVERFRELKEHYRRLFLNGMGKAAEETALKLGSEIDGRALIWTLDSLDEDRELEQFLAGIPGFFRSTVVKKPEDAFTTTGGKKMSDTLFGLMRRTWSSSLIHESVKQRRIVICKEVMGAAYLPISWDIIRFAFEGERHGLTLSGLVGFGLLLKKTTYDNRIIAHHSKWMVSKIIAGPQEQDDRWFELATAQLGISRSTIEDYLANENNMPLANLVHVTLALTFIGFHPRQDPFLNSFPPNSTYKVPFLDYNMTFVIFGIKSFKKRYMPNIVSSN</sequence>
<feature type="transmembrane region" description="Helical" evidence="1">
    <location>
        <begin position="162"/>
        <end position="179"/>
    </location>
</feature>
<feature type="transmembrane region" description="Helical" evidence="1">
    <location>
        <begin position="186"/>
        <end position="209"/>
    </location>
</feature>
<organism evidence="3 4">
    <name type="scientific">Multifurca ochricompacta</name>
    <dbReference type="NCBI Taxonomy" id="376703"/>
    <lineage>
        <taxon>Eukaryota</taxon>
        <taxon>Fungi</taxon>
        <taxon>Dikarya</taxon>
        <taxon>Basidiomycota</taxon>
        <taxon>Agaricomycotina</taxon>
        <taxon>Agaricomycetes</taxon>
        <taxon>Russulales</taxon>
        <taxon>Russulaceae</taxon>
        <taxon>Multifurca</taxon>
    </lineage>
</organism>
<name>A0AAD4M3L7_9AGAM</name>
<keyword evidence="1" id="KW-1133">Transmembrane helix</keyword>
<dbReference type="AlphaFoldDB" id="A0AAD4M3L7"/>
<gene>
    <name evidence="3" type="ORF">B0F90DRAFT_1668766</name>
</gene>
<evidence type="ECO:0000256" key="1">
    <source>
        <dbReference type="SAM" id="Phobius"/>
    </source>
</evidence>
<feature type="domain" description="DUF6535" evidence="2">
    <location>
        <begin position="2"/>
        <end position="180"/>
    </location>
</feature>
<protein>
    <recommendedName>
        <fullName evidence="2">DUF6535 domain-containing protein</fullName>
    </recommendedName>
</protein>
<dbReference type="Proteomes" id="UP001203297">
    <property type="component" value="Unassembled WGS sequence"/>
</dbReference>
<keyword evidence="1" id="KW-0472">Membrane</keyword>
<dbReference type="Pfam" id="PF20153">
    <property type="entry name" value="DUF6535"/>
    <property type="match status" value="1"/>
</dbReference>
<dbReference type="InterPro" id="IPR045338">
    <property type="entry name" value="DUF6535"/>
</dbReference>